<dbReference type="EMBL" id="WHNX01000005">
    <property type="protein sequence ID" value="MPW24946.1"/>
    <property type="molecule type" value="Genomic_DNA"/>
</dbReference>
<evidence type="ECO:0000313" key="5">
    <source>
        <dbReference type="Proteomes" id="UP000440004"/>
    </source>
</evidence>
<keyword evidence="2" id="KW-0175">Coiled coil</keyword>
<evidence type="ECO:0000259" key="3">
    <source>
        <dbReference type="PROSITE" id="PS50983"/>
    </source>
</evidence>
<feature type="coiled-coil region" evidence="2">
    <location>
        <begin position="169"/>
        <end position="203"/>
    </location>
</feature>
<dbReference type="PROSITE" id="PS50983">
    <property type="entry name" value="FE_B12_PBP"/>
    <property type="match status" value="1"/>
</dbReference>
<dbReference type="AlphaFoldDB" id="A0A6A7K693"/>
<protein>
    <submittedName>
        <fullName evidence="4">ABC transporter substrate-binding protein</fullName>
    </submittedName>
</protein>
<dbReference type="PANTHER" id="PTHR30535">
    <property type="entry name" value="VITAMIN B12-BINDING PROTEIN"/>
    <property type="match status" value="1"/>
</dbReference>
<accession>A0A6A7K693</accession>
<feature type="domain" description="Fe/B12 periplasmic-binding" evidence="3">
    <location>
        <begin position="66"/>
        <end position="332"/>
    </location>
</feature>
<dbReference type="Pfam" id="PF01497">
    <property type="entry name" value="Peripla_BP_2"/>
    <property type="match status" value="1"/>
</dbReference>
<evidence type="ECO:0000256" key="1">
    <source>
        <dbReference type="ARBA" id="ARBA00008814"/>
    </source>
</evidence>
<organism evidence="4 5">
    <name type="scientific">Alkalibaculum sporogenes</name>
    <dbReference type="NCBI Taxonomy" id="2655001"/>
    <lineage>
        <taxon>Bacteria</taxon>
        <taxon>Bacillati</taxon>
        <taxon>Bacillota</taxon>
        <taxon>Clostridia</taxon>
        <taxon>Eubacteriales</taxon>
        <taxon>Eubacteriaceae</taxon>
        <taxon>Alkalibaculum</taxon>
    </lineage>
</organism>
<dbReference type="PANTHER" id="PTHR30535:SF34">
    <property type="entry name" value="MOLYBDATE-BINDING PROTEIN MOLA"/>
    <property type="match status" value="1"/>
</dbReference>
<comment type="similarity">
    <text evidence="1">Belongs to the bacterial solute-binding protein 8 family.</text>
</comment>
<keyword evidence="5" id="KW-1185">Reference proteome</keyword>
<dbReference type="Proteomes" id="UP000440004">
    <property type="component" value="Unassembled WGS sequence"/>
</dbReference>
<comment type="caution">
    <text evidence="4">The sequence shown here is derived from an EMBL/GenBank/DDBJ whole genome shotgun (WGS) entry which is preliminary data.</text>
</comment>
<dbReference type="SUPFAM" id="SSF53807">
    <property type="entry name" value="Helical backbone' metal receptor"/>
    <property type="match status" value="1"/>
</dbReference>
<reference evidence="4 5" key="1">
    <citation type="submission" date="2019-10" db="EMBL/GenBank/DDBJ databases">
        <title>Alkalibaculum tamaniensis sp.nov., a new alkaliphilic acetogen, isolated on methoxylated aromatics from a mud volcano.</title>
        <authorList>
            <person name="Khomyakova M.A."/>
            <person name="Merkel A.Y."/>
            <person name="Bonch-Osmolovskaya E.A."/>
            <person name="Slobodkin A.I."/>
        </authorList>
    </citation>
    <scope>NUCLEOTIDE SEQUENCE [LARGE SCALE GENOMIC DNA]</scope>
    <source>
        <strain evidence="4 5">M08DMB</strain>
    </source>
</reference>
<name>A0A6A7K693_9FIRM</name>
<dbReference type="InterPro" id="IPR050902">
    <property type="entry name" value="ABC_Transporter_SBP"/>
</dbReference>
<evidence type="ECO:0000256" key="2">
    <source>
        <dbReference type="SAM" id="Coils"/>
    </source>
</evidence>
<dbReference type="Gene3D" id="3.40.50.1980">
    <property type="entry name" value="Nitrogenase molybdenum iron protein domain"/>
    <property type="match status" value="2"/>
</dbReference>
<dbReference type="InterPro" id="IPR002491">
    <property type="entry name" value="ABC_transptr_periplasmic_BD"/>
</dbReference>
<gene>
    <name evidence="4" type="ORF">GC105_03980</name>
</gene>
<proteinExistence type="inferred from homology"/>
<sequence length="342" mass="38197">MGAILILLISITSCAKLSGVNALKATESKEKSQEINSPIIVEGETYPLRVIDFLGKEIQLDKKPERVAVLSGTPLNIWYSLGGKSICTSNISENIKLISNYKDEIGSLPTVGAVYAVDMEAIIDQKPDLIISQYGPQTTQSEKLREMGFQVISTQTKTYEEVLSIYRAFGKILDAQEEAEEIIRKLEEQKNNIIKKLPQEEKTVVILYVTSNALSVKLDNSIAGDISKMLNLKNIASELPPDTIGSENTPLDIEYIVEKNPDYILVTSMIANNEVAIKTMEDQFKNNPVWKGVQGITEGRVIYLPQEYFLYNAGPYYGEAIEYMARAIYPEIYGNLGDWYGK</sequence>
<evidence type="ECO:0000313" key="4">
    <source>
        <dbReference type="EMBL" id="MPW24946.1"/>
    </source>
</evidence>